<dbReference type="EMBL" id="QKRB01000036">
    <property type="protein sequence ID" value="PZD96838.1"/>
    <property type="molecule type" value="Genomic_DNA"/>
</dbReference>
<evidence type="ECO:0000313" key="1">
    <source>
        <dbReference type="EMBL" id="PZD96838.1"/>
    </source>
</evidence>
<dbReference type="GO" id="GO:0016706">
    <property type="term" value="F:2-oxoglutarate-dependent dioxygenase activity"/>
    <property type="evidence" value="ECO:0007669"/>
    <property type="project" value="UniProtKB-ARBA"/>
</dbReference>
<name>A0A2W1L9F8_9BACL</name>
<gene>
    <name evidence="1" type="ORF">DNH61_06470</name>
</gene>
<dbReference type="SUPFAM" id="SSF51197">
    <property type="entry name" value="Clavaminate synthase-like"/>
    <property type="match status" value="1"/>
</dbReference>
<dbReference type="PANTHER" id="PTHR20883:SF49">
    <property type="entry name" value="PHYTANOYL-COA DIOXYGENASE"/>
    <property type="match status" value="1"/>
</dbReference>
<organism evidence="1 2">
    <name type="scientific">Paenibacillus sambharensis</name>
    <dbReference type="NCBI Taxonomy" id="1803190"/>
    <lineage>
        <taxon>Bacteria</taxon>
        <taxon>Bacillati</taxon>
        <taxon>Bacillota</taxon>
        <taxon>Bacilli</taxon>
        <taxon>Bacillales</taxon>
        <taxon>Paenibacillaceae</taxon>
        <taxon>Paenibacillus</taxon>
    </lineage>
</organism>
<protein>
    <submittedName>
        <fullName evidence="1">Phytanoyl-CoA dioxygenase</fullName>
    </submittedName>
</protein>
<keyword evidence="1" id="KW-0223">Dioxygenase</keyword>
<dbReference type="PANTHER" id="PTHR20883">
    <property type="entry name" value="PHYTANOYL-COA DIOXYGENASE DOMAIN CONTAINING 1"/>
    <property type="match status" value="1"/>
</dbReference>
<dbReference type="RefSeq" id="WP_111145849.1">
    <property type="nucleotide sequence ID" value="NZ_QKRB01000036.1"/>
</dbReference>
<dbReference type="Proteomes" id="UP000249522">
    <property type="component" value="Unassembled WGS sequence"/>
</dbReference>
<dbReference type="Pfam" id="PF05721">
    <property type="entry name" value="PhyH"/>
    <property type="match status" value="1"/>
</dbReference>
<comment type="caution">
    <text evidence="1">The sequence shown here is derived from an EMBL/GenBank/DDBJ whole genome shotgun (WGS) entry which is preliminary data.</text>
</comment>
<proteinExistence type="predicted"/>
<accession>A0A2W1L9F8</accession>
<dbReference type="OrthoDB" id="9814777at2"/>
<keyword evidence="2" id="KW-1185">Reference proteome</keyword>
<dbReference type="InterPro" id="IPR008775">
    <property type="entry name" value="Phytyl_CoA_dOase-like"/>
</dbReference>
<evidence type="ECO:0000313" key="2">
    <source>
        <dbReference type="Proteomes" id="UP000249522"/>
    </source>
</evidence>
<keyword evidence="1" id="KW-0560">Oxidoreductase</keyword>
<sequence length="265" mass="29383">MKGKSPLHASEASGFYRLTSAQLDTYRTKGQLFLPGVADPAAAAEFRTAVRDAVDKYNTENRPMAERDEIGRAFLQTINLWELSKAVYPFVMCSRYAGIAAQLLETTAVRLYLDQAFFKEPGGGPTPWHRDNDYMLNLAPNRKVTMWMPLTDLTAEIGSLSFLSGSHLLPGSGFKQLIKQSLTVETYGPMTAGDATFHCGYTFHCAPPNPTPHTREAMTITYYPADASITDPGQHPDRLRHMHRYFPGLTPGDHAASLLNPIVYP</sequence>
<dbReference type="GO" id="GO:0005506">
    <property type="term" value="F:iron ion binding"/>
    <property type="evidence" value="ECO:0007669"/>
    <property type="project" value="UniProtKB-ARBA"/>
</dbReference>
<reference evidence="1 2" key="1">
    <citation type="submission" date="2018-06" db="EMBL/GenBank/DDBJ databases">
        <title>Paenibacillus imtechensis sp. nov.</title>
        <authorList>
            <person name="Pinnaka A.K."/>
            <person name="Singh H."/>
            <person name="Kaur M."/>
        </authorList>
    </citation>
    <scope>NUCLEOTIDE SEQUENCE [LARGE SCALE GENOMIC DNA]</scope>
    <source>
        <strain evidence="1 2">SMB1</strain>
    </source>
</reference>
<dbReference type="AlphaFoldDB" id="A0A2W1L9F8"/>
<dbReference type="Gene3D" id="2.60.120.620">
    <property type="entry name" value="q2cbj1_9rhob like domain"/>
    <property type="match status" value="1"/>
</dbReference>